<sequence length="189" mass="20799">MAPFTVMVIMEACTIALTILAKTTITGGMSPFFFVVYTNAVGFLLLLPFSFLLHRERTDQSIFTFPLLVRIFLLGLTGIAISENLAFVGLSYSSPIVVCATGLLVPSISFLLSILLRTKKPNLSSSGSQAKLLAPWFQSLERAIVVELYKGPFIRKSFFFYGNITGLTMYPNSLCSTQHQIVGFSVVFC</sequence>
<dbReference type="InterPro" id="IPR000620">
    <property type="entry name" value="EamA_dom"/>
</dbReference>
<dbReference type="GO" id="GO:0016020">
    <property type="term" value="C:membrane"/>
    <property type="evidence" value="ECO:0007669"/>
    <property type="project" value="UniProtKB-SubCell"/>
</dbReference>
<evidence type="ECO:0000256" key="5">
    <source>
        <dbReference type="ARBA" id="ARBA00023136"/>
    </source>
</evidence>
<evidence type="ECO:0000313" key="9">
    <source>
        <dbReference type="Proteomes" id="UP000436088"/>
    </source>
</evidence>
<feature type="transmembrane region" description="Helical" evidence="6">
    <location>
        <begin position="65"/>
        <end position="82"/>
    </location>
</feature>
<feature type="domain" description="EamA" evidence="7">
    <location>
        <begin position="14"/>
        <end position="124"/>
    </location>
</feature>
<feature type="transmembrane region" description="Helical" evidence="6">
    <location>
        <begin position="31"/>
        <end position="53"/>
    </location>
</feature>
<evidence type="ECO:0000313" key="8">
    <source>
        <dbReference type="EMBL" id="KAE8726085.1"/>
    </source>
</evidence>
<evidence type="ECO:0000256" key="6">
    <source>
        <dbReference type="RuleBase" id="RU363077"/>
    </source>
</evidence>
<keyword evidence="3 6" id="KW-0812">Transmembrane</keyword>
<protein>
    <recommendedName>
        <fullName evidence="6">WAT1-related protein</fullName>
    </recommendedName>
</protein>
<name>A0A6A3C9X9_HIBSY</name>
<organism evidence="8 9">
    <name type="scientific">Hibiscus syriacus</name>
    <name type="common">Rose of Sharon</name>
    <dbReference type="NCBI Taxonomy" id="106335"/>
    <lineage>
        <taxon>Eukaryota</taxon>
        <taxon>Viridiplantae</taxon>
        <taxon>Streptophyta</taxon>
        <taxon>Embryophyta</taxon>
        <taxon>Tracheophyta</taxon>
        <taxon>Spermatophyta</taxon>
        <taxon>Magnoliopsida</taxon>
        <taxon>eudicotyledons</taxon>
        <taxon>Gunneridae</taxon>
        <taxon>Pentapetalae</taxon>
        <taxon>rosids</taxon>
        <taxon>malvids</taxon>
        <taxon>Malvales</taxon>
        <taxon>Malvaceae</taxon>
        <taxon>Malvoideae</taxon>
        <taxon>Hibiscus</taxon>
    </lineage>
</organism>
<dbReference type="Pfam" id="PF00892">
    <property type="entry name" value="EamA"/>
    <property type="match status" value="1"/>
</dbReference>
<accession>A0A6A3C9X9</accession>
<proteinExistence type="inferred from homology"/>
<dbReference type="Proteomes" id="UP000436088">
    <property type="component" value="Unassembled WGS sequence"/>
</dbReference>
<comment type="subcellular location">
    <subcellularLocation>
        <location evidence="1 6">Membrane</location>
        <topology evidence="1 6">Multi-pass membrane protein</topology>
    </subcellularLocation>
</comment>
<evidence type="ECO:0000256" key="2">
    <source>
        <dbReference type="ARBA" id="ARBA00007635"/>
    </source>
</evidence>
<feature type="transmembrane region" description="Helical" evidence="6">
    <location>
        <begin position="94"/>
        <end position="116"/>
    </location>
</feature>
<keyword evidence="5 6" id="KW-0472">Membrane</keyword>
<keyword evidence="9" id="KW-1185">Reference proteome</keyword>
<keyword evidence="4 6" id="KW-1133">Transmembrane helix</keyword>
<evidence type="ECO:0000256" key="1">
    <source>
        <dbReference type="ARBA" id="ARBA00004141"/>
    </source>
</evidence>
<dbReference type="GO" id="GO:0022857">
    <property type="term" value="F:transmembrane transporter activity"/>
    <property type="evidence" value="ECO:0007669"/>
    <property type="project" value="InterPro"/>
</dbReference>
<evidence type="ECO:0000256" key="3">
    <source>
        <dbReference type="ARBA" id="ARBA00022692"/>
    </source>
</evidence>
<comment type="caution">
    <text evidence="8">The sequence shown here is derived from an EMBL/GenBank/DDBJ whole genome shotgun (WGS) entry which is preliminary data.</text>
</comment>
<dbReference type="PANTHER" id="PTHR31218">
    <property type="entry name" value="WAT1-RELATED PROTEIN"/>
    <property type="match status" value="1"/>
</dbReference>
<comment type="similarity">
    <text evidence="2 6">Belongs to the drug/metabolite transporter (DMT) superfamily. Plant drug/metabolite exporter (P-DME) (TC 2.A.7.4) family.</text>
</comment>
<gene>
    <name evidence="8" type="ORF">F3Y22_tig00007895pilonHSYRG00150</name>
</gene>
<dbReference type="AlphaFoldDB" id="A0A6A3C9X9"/>
<reference evidence="8" key="1">
    <citation type="submission" date="2019-09" db="EMBL/GenBank/DDBJ databases">
        <title>Draft genome information of white flower Hibiscus syriacus.</title>
        <authorList>
            <person name="Kim Y.-M."/>
        </authorList>
    </citation>
    <scope>NUCLEOTIDE SEQUENCE [LARGE SCALE GENOMIC DNA]</scope>
    <source>
        <strain evidence="8">YM2019G1</strain>
    </source>
</reference>
<dbReference type="EMBL" id="VEPZ02000396">
    <property type="protein sequence ID" value="KAE8726085.1"/>
    <property type="molecule type" value="Genomic_DNA"/>
</dbReference>
<dbReference type="InterPro" id="IPR030184">
    <property type="entry name" value="WAT1-related"/>
</dbReference>
<evidence type="ECO:0000256" key="4">
    <source>
        <dbReference type="ARBA" id="ARBA00022989"/>
    </source>
</evidence>
<comment type="caution">
    <text evidence="6">Lacks conserved residue(s) required for the propagation of feature annotation.</text>
</comment>
<evidence type="ECO:0000259" key="7">
    <source>
        <dbReference type="Pfam" id="PF00892"/>
    </source>
</evidence>